<dbReference type="KEGG" id="mmag:MMAD_37690"/>
<feature type="domain" description="Tyr recombinase" evidence="5">
    <location>
        <begin position="189"/>
        <end position="453"/>
    </location>
</feature>
<dbReference type="Pfam" id="PF00589">
    <property type="entry name" value="Phage_integrase"/>
    <property type="match status" value="1"/>
</dbReference>
<proteinExistence type="inferred from homology"/>
<evidence type="ECO:0000313" key="7">
    <source>
        <dbReference type="EMBL" id="BBZ29474.1"/>
    </source>
</evidence>
<organism evidence="7 8">
    <name type="scientific">Mycolicibacterium madagascariense</name>
    <dbReference type="NCBI Taxonomy" id="212765"/>
    <lineage>
        <taxon>Bacteria</taxon>
        <taxon>Bacillati</taxon>
        <taxon>Actinomycetota</taxon>
        <taxon>Actinomycetes</taxon>
        <taxon>Mycobacteriales</taxon>
        <taxon>Mycobacteriaceae</taxon>
        <taxon>Mycolicibacterium</taxon>
    </lineage>
</organism>
<dbReference type="Gene3D" id="1.10.150.130">
    <property type="match status" value="1"/>
</dbReference>
<dbReference type="SUPFAM" id="SSF56349">
    <property type="entry name" value="DNA breaking-rejoining enzymes"/>
    <property type="match status" value="2"/>
</dbReference>
<dbReference type="InterPro" id="IPR011010">
    <property type="entry name" value="DNA_brk_join_enz"/>
</dbReference>
<dbReference type="PROSITE" id="PS51898">
    <property type="entry name" value="TYR_RECOMBINASE"/>
    <property type="match status" value="1"/>
</dbReference>
<keyword evidence="2 4" id="KW-0238">DNA-binding</keyword>
<name>A0A7I7XJU7_9MYCO</name>
<dbReference type="GO" id="GO:0015074">
    <property type="term" value="P:DNA integration"/>
    <property type="evidence" value="ECO:0007669"/>
    <property type="project" value="InterPro"/>
</dbReference>
<comment type="similarity">
    <text evidence="1">Belongs to the 'phage' integrase family.</text>
</comment>
<dbReference type="PANTHER" id="PTHR30349">
    <property type="entry name" value="PHAGE INTEGRASE-RELATED"/>
    <property type="match status" value="1"/>
</dbReference>
<keyword evidence="3" id="KW-0233">DNA recombination</keyword>
<evidence type="ECO:0000259" key="5">
    <source>
        <dbReference type="PROSITE" id="PS51898"/>
    </source>
</evidence>
<gene>
    <name evidence="7" type="ORF">MMAD_37690</name>
</gene>
<dbReference type="PANTHER" id="PTHR30349:SF64">
    <property type="entry name" value="PROPHAGE INTEGRASE INTD-RELATED"/>
    <property type="match status" value="1"/>
</dbReference>
<dbReference type="InterPro" id="IPR013762">
    <property type="entry name" value="Integrase-like_cat_sf"/>
</dbReference>
<evidence type="ECO:0000256" key="2">
    <source>
        <dbReference type="ARBA" id="ARBA00023125"/>
    </source>
</evidence>
<dbReference type="RefSeq" id="WP_163740031.1">
    <property type="nucleotide sequence ID" value="NZ_AP022610.1"/>
</dbReference>
<dbReference type="InterPro" id="IPR050090">
    <property type="entry name" value="Tyrosine_recombinase_XerCD"/>
</dbReference>
<dbReference type="GO" id="GO:0006310">
    <property type="term" value="P:DNA recombination"/>
    <property type="evidence" value="ECO:0007669"/>
    <property type="project" value="UniProtKB-KW"/>
</dbReference>
<keyword evidence="8" id="KW-1185">Reference proteome</keyword>
<protein>
    <recommendedName>
        <fullName evidence="9">Site-specific integrase</fullName>
    </recommendedName>
</protein>
<dbReference type="AlphaFoldDB" id="A0A7I7XJU7"/>
<accession>A0A7I7XJU7</accession>
<dbReference type="InterPro" id="IPR010998">
    <property type="entry name" value="Integrase_recombinase_N"/>
</dbReference>
<evidence type="ECO:0000259" key="6">
    <source>
        <dbReference type="PROSITE" id="PS51900"/>
    </source>
</evidence>
<feature type="domain" description="Core-binding (CB)" evidence="6">
    <location>
        <begin position="79"/>
        <end position="160"/>
    </location>
</feature>
<dbReference type="EMBL" id="AP022610">
    <property type="protein sequence ID" value="BBZ29474.1"/>
    <property type="molecule type" value="Genomic_DNA"/>
</dbReference>
<sequence>MTSIKKRVLASGATTYRVRWYNPDGSRGDRSGFPTKKSAEDWAAIHVEPKRRRGINVDTNAGKVLFRDAAAKWLASRHDLKDTTRAAYADALAPTSDHTVKRHKRLANLRIDNTFGDYPVNAIRREDISDWVGAMSKAGKKPSTIRNAYFLVKQVLAQAVADGRLDTNPADYVKLPTDHNTGHVRAVDDPAMFLTPVQVASLVAATPWPFSVTTHLAAWSGLRAAELAGLRVGDVHVPKPSINPNAAAKPGTVRVEQTIAWTGGTATAMAPKTKGSRRTVPLTPATTAMLREYLAVHPRRDDPTAPLFPGVHLLAPRPTGVAATADDTGDANLDPNAAARRQATALADLSTAEAGERLVLDWTAPYRHATFYKAVFRPAVLRANRCAATTGDEAAKVAPQFRWHGLRHTYASLCIAAGRPPLEVARFMGHAKVATTLGVYAHLYEDDHADAMAALAALEAEPSYGPNVVPLHG</sequence>
<evidence type="ECO:0000313" key="8">
    <source>
        <dbReference type="Proteomes" id="UP000466517"/>
    </source>
</evidence>
<evidence type="ECO:0000256" key="4">
    <source>
        <dbReference type="PROSITE-ProRule" id="PRU01248"/>
    </source>
</evidence>
<dbReference type="InterPro" id="IPR044068">
    <property type="entry name" value="CB"/>
</dbReference>
<evidence type="ECO:0000256" key="1">
    <source>
        <dbReference type="ARBA" id="ARBA00008857"/>
    </source>
</evidence>
<dbReference type="Gene3D" id="1.10.443.10">
    <property type="entry name" value="Intergrase catalytic core"/>
    <property type="match status" value="1"/>
</dbReference>
<reference evidence="7 8" key="1">
    <citation type="journal article" date="2019" name="Emerg. Microbes Infect.">
        <title>Comprehensive subspecies identification of 175 nontuberculous mycobacteria species based on 7547 genomic profiles.</title>
        <authorList>
            <person name="Matsumoto Y."/>
            <person name="Kinjo T."/>
            <person name="Motooka D."/>
            <person name="Nabeya D."/>
            <person name="Jung N."/>
            <person name="Uechi K."/>
            <person name="Horii T."/>
            <person name="Iida T."/>
            <person name="Fujita J."/>
            <person name="Nakamura S."/>
        </authorList>
    </citation>
    <scope>NUCLEOTIDE SEQUENCE [LARGE SCALE GENOMIC DNA]</scope>
    <source>
        <strain evidence="7 8">JCM 13574</strain>
    </source>
</reference>
<evidence type="ECO:0008006" key="9">
    <source>
        <dbReference type="Google" id="ProtNLM"/>
    </source>
</evidence>
<evidence type="ECO:0000256" key="3">
    <source>
        <dbReference type="ARBA" id="ARBA00023172"/>
    </source>
</evidence>
<dbReference type="InterPro" id="IPR002104">
    <property type="entry name" value="Integrase_catalytic"/>
</dbReference>
<dbReference type="Proteomes" id="UP000466517">
    <property type="component" value="Chromosome"/>
</dbReference>
<dbReference type="GO" id="GO:0003677">
    <property type="term" value="F:DNA binding"/>
    <property type="evidence" value="ECO:0007669"/>
    <property type="project" value="UniProtKB-UniRule"/>
</dbReference>
<dbReference type="PROSITE" id="PS51900">
    <property type="entry name" value="CB"/>
    <property type="match status" value="1"/>
</dbReference>